<reference evidence="6" key="1">
    <citation type="submission" date="2020-05" db="EMBL/GenBank/DDBJ databases">
        <title>Phylogenomic resolution of chytrid fungi.</title>
        <authorList>
            <person name="Stajich J.E."/>
            <person name="Amses K."/>
            <person name="Simmons R."/>
            <person name="Seto K."/>
            <person name="Myers J."/>
            <person name="Bonds A."/>
            <person name="Quandt C.A."/>
            <person name="Barry K."/>
            <person name="Liu P."/>
            <person name="Grigoriev I."/>
            <person name="Longcore J.E."/>
            <person name="James T.Y."/>
        </authorList>
    </citation>
    <scope>NUCLEOTIDE SEQUENCE</scope>
    <source>
        <strain evidence="6">JEL0318</strain>
    </source>
</reference>
<protein>
    <recommendedName>
        <fullName evidence="4">Kinase</fullName>
        <ecNumber evidence="4">2.7.-.-</ecNumber>
    </recommendedName>
</protein>
<evidence type="ECO:0000313" key="6">
    <source>
        <dbReference type="EMBL" id="KAJ3048317.1"/>
    </source>
</evidence>
<dbReference type="AlphaFoldDB" id="A0AAD5SF65"/>
<comment type="similarity">
    <text evidence="1 4">Belongs to the inositol phosphokinase (IPK) family.</text>
</comment>
<evidence type="ECO:0000256" key="2">
    <source>
        <dbReference type="ARBA" id="ARBA00022679"/>
    </source>
</evidence>
<dbReference type="EMBL" id="JADGJD010000813">
    <property type="protein sequence ID" value="KAJ3048317.1"/>
    <property type="molecule type" value="Genomic_DNA"/>
</dbReference>
<dbReference type="GO" id="GO:0000824">
    <property type="term" value="F:inositol-1,4,5,6-tetrakisphosphate 3-kinase activity"/>
    <property type="evidence" value="ECO:0007669"/>
    <property type="project" value="TreeGrafter"/>
</dbReference>
<evidence type="ECO:0000256" key="4">
    <source>
        <dbReference type="RuleBase" id="RU363090"/>
    </source>
</evidence>
<evidence type="ECO:0000256" key="5">
    <source>
        <dbReference type="SAM" id="MobiDB-lite"/>
    </source>
</evidence>
<dbReference type="PANTHER" id="PTHR12400:SF21">
    <property type="entry name" value="KINASE"/>
    <property type="match status" value="1"/>
</dbReference>
<dbReference type="GO" id="GO:0046854">
    <property type="term" value="P:phosphatidylinositol phosphate biosynthetic process"/>
    <property type="evidence" value="ECO:0007669"/>
    <property type="project" value="TreeGrafter"/>
</dbReference>
<dbReference type="GO" id="GO:0005634">
    <property type="term" value="C:nucleus"/>
    <property type="evidence" value="ECO:0007669"/>
    <property type="project" value="TreeGrafter"/>
</dbReference>
<proteinExistence type="inferred from homology"/>
<dbReference type="PANTHER" id="PTHR12400">
    <property type="entry name" value="INOSITOL POLYPHOSPHATE KINASE"/>
    <property type="match status" value="1"/>
</dbReference>
<sequence length="522" mass="57965">MPFKNQVGGHASFLRFSDKALCKPLDPREKNFYELIATSHPELKPYVATYLGFVNVTYSTTETEGVSEGTPVIMLDQNRHILGEDDCFSPRSSTASEEAASLRGYHRKLQQQVFKDALSPKSLRARFAQLKASTPPAASRSGSGSIATSPLKIFSSREDLERTVEVLESPIFQMSDDEEMKNTPTKPKRAHSTPTPTLGSDPTSTPPTSHTTHPITSPISENPVPENFIPDIHDYNPWSLHCYNNQLSKFRARHDRVHQFMLLEDLTEGMRSPCILDLKMGTRQHGVNVTAEKKAGQEKKCEKSTSKKLGVRICGMQVYKKPTRNFTYLDKYAGRQINILNFKQSLLSFLDDGESYLIGYIPKLLEKLRALHDLIAKMGTYRFYASSLLILYDGAWTEDEDGGSEATGARKKEIDIKMIDFSHCVANADRLRAPGELGGASSSSKPEAGSPEFVEVPYPPTKKGADSGYLLGLRTLIRSFEDLYKELGGGVGAQEKGGHVSKRSLSRIQRVSTELGSPVDFM</sequence>
<dbReference type="InterPro" id="IPR005522">
    <property type="entry name" value="IPK"/>
</dbReference>
<dbReference type="InterPro" id="IPR038286">
    <property type="entry name" value="IPK_sf"/>
</dbReference>
<dbReference type="GO" id="GO:0008440">
    <property type="term" value="F:inositol-1,4,5-trisphosphate 3-kinase activity"/>
    <property type="evidence" value="ECO:0007669"/>
    <property type="project" value="TreeGrafter"/>
</dbReference>
<organism evidence="6 7">
    <name type="scientific">Rhizophlyctis rosea</name>
    <dbReference type="NCBI Taxonomy" id="64517"/>
    <lineage>
        <taxon>Eukaryota</taxon>
        <taxon>Fungi</taxon>
        <taxon>Fungi incertae sedis</taxon>
        <taxon>Chytridiomycota</taxon>
        <taxon>Chytridiomycota incertae sedis</taxon>
        <taxon>Chytridiomycetes</taxon>
        <taxon>Rhizophlyctidales</taxon>
        <taxon>Rhizophlyctidaceae</taxon>
        <taxon>Rhizophlyctis</taxon>
    </lineage>
</organism>
<comment type="caution">
    <text evidence="6">The sequence shown here is derived from an EMBL/GenBank/DDBJ whole genome shotgun (WGS) entry which is preliminary data.</text>
</comment>
<accession>A0AAD5SF65</accession>
<keyword evidence="7" id="KW-1185">Reference proteome</keyword>
<keyword evidence="3 4" id="KW-0418">Kinase</keyword>
<dbReference type="SUPFAM" id="SSF56104">
    <property type="entry name" value="SAICAR synthase-like"/>
    <property type="match status" value="1"/>
</dbReference>
<evidence type="ECO:0000256" key="1">
    <source>
        <dbReference type="ARBA" id="ARBA00007374"/>
    </source>
</evidence>
<evidence type="ECO:0000313" key="7">
    <source>
        <dbReference type="Proteomes" id="UP001212841"/>
    </source>
</evidence>
<dbReference type="GO" id="GO:0032958">
    <property type="term" value="P:inositol phosphate biosynthetic process"/>
    <property type="evidence" value="ECO:0007669"/>
    <property type="project" value="InterPro"/>
</dbReference>
<evidence type="ECO:0000256" key="3">
    <source>
        <dbReference type="ARBA" id="ARBA00022777"/>
    </source>
</evidence>
<dbReference type="GO" id="GO:0005737">
    <property type="term" value="C:cytoplasm"/>
    <property type="evidence" value="ECO:0007669"/>
    <property type="project" value="TreeGrafter"/>
</dbReference>
<dbReference type="Pfam" id="PF03770">
    <property type="entry name" value="IPK"/>
    <property type="match status" value="1"/>
</dbReference>
<dbReference type="Gene3D" id="3.30.470.160">
    <property type="entry name" value="Inositol polyphosphate kinase"/>
    <property type="match status" value="1"/>
</dbReference>
<feature type="compositionally biased region" description="Low complexity" evidence="5">
    <location>
        <begin position="192"/>
        <end position="220"/>
    </location>
</feature>
<feature type="non-terminal residue" evidence="6">
    <location>
        <position position="522"/>
    </location>
</feature>
<dbReference type="EC" id="2.7.-.-" evidence="4"/>
<dbReference type="Proteomes" id="UP001212841">
    <property type="component" value="Unassembled WGS sequence"/>
</dbReference>
<name>A0AAD5SF65_9FUNG</name>
<gene>
    <name evidence="6" type="ORF">HK097_010688</name>
</gene>
<feature type="region of interest" description="Disordered" evidence="5">
    <location>
        <begin position="435"/>
        <end position="459"/>
    </location>
</feature>
<feature type="region of interest" description="Disordered" evidence="5">
    <location>
        <begin position="172"/>
        <end position="224"/>
    </location>
</feature>
<keyword evidence="2 4" id="KW-0808">Transferase</keyword>